<evidence type="ECO:0000256" key="2">
    <source>
        <dbReference type="ARBA" id="ARBA00004123"/>
    </source>
</evidence>
<dbReference type="PROSITE" id="PS51320">
    <property type="entry name" value="TIFY"/>
    <property type="match status" value="1"/>
</dbReference>
<dbReference type="SMART" id="SM00401">
    <property type="entry name" value="ZnF_GATA"/>
    <property type="match status" value="1"/>
</dbReference>
<sequence length="304" mass="32566">MNENPNPAVDSTPAAAGHSSGHQVFKPSVVHHVASAAGSGALIAAADARAMLQYHEAHHSSGCGGHEVEEDQYAAGESEEMETEEPVDTGNIGDPNRTVVPHAGGSNQLTLSFQGDVYVFDSVSPEKVQAVLLLLGGQEMNIGSNPFQSSAKQNSRVDVPHRIASLMRFREKRKERNFDKKIRYNVRKEVALRMQRNKGQFTSSKSKPEDSTSGFTTMDAIENSSSQDNREPAASECHHCGISATSTPMMRRGPNGPRTLCNACGLVWANKGTMRDLSKNPSPASLNALPEAKEGSNSAEVGVV</sequence>
<evidence type="ECO:0000256" key="12">
    <source>
        <dbReference type="PROSITE-ProRule" id="PRU00094"/>
    </source>
</evidence>
<dbReference type="GO" id="GO:0006355">
    <property type="term" value="P:regulation of DNA-templated transcription"/>
    <property type="evidence" value="ECO:0007669"/>
    <property type="project" value="InterPro"/>
</dbReference>
<evidence type="ECO:0000256" key="9">
    <source>
        <dbReference type="ARBA" id="ARBA00023159"/>
    </source>
</evidence>
<dbReference type="PANTHER" id="PTHR46125">
    <property type="entry name" value="GATA TRANSCRIPTION FACTOR 28"/>
    <property type="match status" value="1"/>
</dbReference>
<feature type="compositionally biased region" description="Acidic residues" evidence="14">
    <location>
        <begin position="68"/>
        <end position="87"/>
    </location>
</feature>
<dbReference type="GO" id="GO:0008270">
    <property type="term" value="F:zinc ion binding"/>
    <property type="evidence" value="ECO:0007669"/>
    <property type="project" value="UniProtKB-KW"/>
</dbReference>
<dbReference type="InterPro" id="IPR013088">
    <property type="entry name" value="Znf_NHR/GATA"/>
</dbReference>
<evidence type="ECO:0000259" key="17">
    <source>
        <dbReference type="PROSITE" id="PS51320"/>
    </source>
</evidence>
<evidence type="ECO:0000256" key="5">
    <source>
        <dbReference type="ARBA" id="ARBA00022771"/>
    </source>
</evidence>
<protein>
    <submittedName>
        <fullName evidence="18">GATA transcription factor 17</fullName>
    </submittedName>
</protein>
<organism evidence="18 19">
    <name type="scientific">Canna indica</name>
    <name type="common">Indian-shot</name>
    <dbReference type="NCBI Taxonomy" id="4628"/>
    <lineage>
        <taxon>Eukaryota</taxon>
        <taxon>Viridiplantae</taxon>
        <taxon>Streptophyta</taxon>
        <taxon>Embryophyta</taxon>
        <taxon>Tracheophyta</taxon>
        <taxon>Spermatophyta</taxon>
        <taxon>Magnoliopsida</taxon>
        <taxon>Liliopsida</taxon>
        <taxon>Zingiberales</taxon>
        <taxon>Cannaceae</taxon>
        <taxon>Canna</taxon>
    </lineage>
</organism>
<evidence type="ECO:0000256" key="7">
    <source>
        <dbReference type="ARBA" id="ARBA00023015"/>
    </source>
</evidence>
<dbReference type="InterPro" id="IPR045280">
    <property type="entry name" value="TIFY-like"/>
</dbReference>
<keyword evidence="19" id="KW-1185">Reference proteome</keyword>
<accession>A0AAQ3QN48</accession>
<dbReference type="Gene3D" id="3.30.50.10">
    <property type="entry name" value="Erythroid Transcription Factor GATA-1, subunit A"/>
    <property type="match status" value="1"/>
</dbReference>
<proteinExistence type="inferred from homology"/>
<dbReference type="PROSITE" id="PS00344">
    <property type="entry name" value="GATA_ZN_FINGER_1"/>
    <property type="match status" value="1"/>
</dbReference>
<dbReference type="GO" id="GO:0043565">
    <property type="term" value="F:sequence-specific DNA binding"/>
    <property type="evidence" value="ECO:0007669"/>
    <property type="project" value="InterPro"/>
</dbReference>
<feature type="region of interest" description="Disordered" evidence="14">
    <location>
        <begin position="196"/>
        <end position="233"/>
    </location>
</feature>
<keyword evidence="9" id="KW-0010">Activator</keyword>
<keyword evidence="11 13" id="KW-0539">Nucleus</keyword>
<evidence type="ECO:0000259" key="16">
    <source>
        <dbReference type="PROSITE" id="PS51017"/>
    </source>
</evidence>
<keyword evidence="6" id="KW-0862">Zinc</keyword>
<evidence type="ECO:0000256" key="4">
    <source>
        <dbReference type="ARBA" id="ARBA00022723"/>
    </source>
</evidence>
<gene>
    <name evidence="18" type="ORF">Cni_G26176</name>
</gene>
<evidence type="ECO:0000256" key="6">
    <source>
        <dbReference type="ARBA" id="ARBA00022833"/>
    </source>
</evidence>
<name>A0AAQ3QN48_9LILI</name>
<feature type="compositionally biased region" description="Polar residues" evidence="14">
    <location>
        <begin position="295"/>
        <end position="304"/>
    </location>
</feature>
<feature type="compositionally biased region" description="Polar residues" evidence="14">
    <location>
        <begin position="197"/>
        <end position="227"/>
    </location>
</feature>
<dbReference type="AlphaFoldDB" id="A0AAQ3QN48"/>
<dbReference type="PROSITE" id="PS51017">
    <property type="entry name" value="CCT"/>
    <property type="match status" value="1"/>
</dbReference>
<dbReference type="InterPro" id="IPR010399">
    <property type="entry name" value="Tify_dom"/>
</dbReference>
<feature type="region of interest" description="Disordered" evidence="14">
    <location>
        <begin position="278"/>
        <end position="304"/>
    </location>
</feature>
<evidence type="ECO:0000256" key="14">
    <source>
        <dbReference type="SAM" id="MobiDB-lite"/>
    </source>
</evidence>
<comment type="similarity">
    <text evidence="3">Belongs to the type IV zinc-finger family. Class C subfamily.</text>
</comment>
<reference evidence="18 19" key="1">
    <citation type="submission" date="2023-10" db="EMBL/GenBank/DDBJ databases">
        <title>Chromosome-scale genome assembly provides insights into flower coloration mechanisms of Canna indica.</title>
        <authorList>
            <person name="Li C."/>
        </authorList>
    </citation>
    <scope>NUCLEOTIDE SEQUENCE [LARGE SCALE GENOMIC DNA]</scope>
    <source>
        <tissue evidence="18">Flower</tissue>
    </source>
</reference>
<keyword evidence="4" id="KW-0479">Metal-binding</keyword>
<dbReference type="Proteomes" id="UP001327560">
    <property type="component" value="Chromosome 8"/>
</dbReference>
<evidence type="ECO:0000256" key="10">
    <source>
        <dbReference type="ARBA" id="ARBA00023163"/>
    </source>
</evidence>
<dbReference type="Pfam" id="PF06203">
    <property type="entry name" value="CCT"/>
    <property type="match status" value="1"/>
</dbReference>
<dbReference type="PROSITE" id="PS50114">
    <property type="entry name" value="GATA_ZN_FINGER_2"/>
    <property type="match status" value="1"/>
</dbReference>
<dbReference type="SUPFAM" id="SSF57716">
    <property type="entry name" value="Glucocorticoid receptor-like (DNA-binding domain)"/>
    <property type="match status" value="1"/>
</dbReference>
<comment type="function">
    <text evidence="1">Transcriptional activator that specifically binds 5'-GATA-3' or 5'-GAT-3' motifs within gene promoters.</text>
</comment>
<dbReference type="EMBL" id="CP136897">
    <property type="protein sequence ID" value="WOL17384.1"/>
    <property type="molecule type" value="Genomic_DNA"/>
</dbReference>
<dbReference type="Pfam" id="PF06200">
    <property type="entry name" value="tify"/>
    <property type="match status" value="1"/>
</dbReference>
<dbReference type="Pfam" id="PF00320">
    <property type="entry name" value="GATA"/>
    <property type="match status" value="1"/>
</dbReference>
<dbReference type="InterPro" id="IPR000679">
    <property type="entry name" value="Znf_GATA"/>
</dbReference>
<evidence type="ECO:0000256" key="1">
    <source>
        <dbReference type="ARBA" id="ARBA00002206"/>
    </source>
</evidence>
<feature type="domain" description="CCT" evidence="16">
    <location>
        <begin position="162"/>
        <end position="204"/>
    </location>
</feature>
<evidence type="ECO:0000313" key="19">
    <source>
        <dbReference type="Proteomes" id="UP001327560"/>
    </source>
</evidence>
<keyword evidence="8" id="KW-0238">DNA-binding</keyword>
<evidence type="ECO:0000256" key="11">
    <source>
        <dbReference type="ARBA" id="ARBA00023242"/>
    </source>
</evidence>
<dbReference type="SMART" id="SM00979">
    <property type="entry name" value="TIFY"/>
    <property type="match status" value="1"/>
</dbReference>
<feature type="region of interest" description="Disordered" evidence="14">
    <location>
        <begin position="59"/>
        <end position="103"/>
    </location>
</feature>
<dbReference type="PANTHER" id="PTHR46125:SF27">
    <property type="entry name" value="GATA TRANSCRIPTION FACTOR 28"/>
    <property type="match status" value="1"/>
</dbReference>
<feature type="domain" description="GATA-type" evidence="15">
    <location>
        <begin position="231"/>
        <end position="293"/>
    </location>
</feature>
<evidence type="ECO:0000256" key="13">
    <source>
        <dbReference type="PROSITE-ProRule" id="PRU00357"/>
    </source>
</evidence>
<evidence type="ECO:0000256" key="8">
    <source>
        <dbReference type="ARBA" id="ARBA00023125"/>
    </source>
</evidence>
<keyword evidence="7" id="KW-0805">Transcription regulation</keyword>
<evidence type="ECO:0000256" key="3">
    <source>
        <dbReference type="ARBA" id="ARBA00007722"/>
    </source>
</evidence>
<keyword evidence="5 12" id="KW-0863">Zinc-finger</keyword>
<dbReference type="InterPro" id="IPR010402">
    <property type="entry name" value="CCT_domain"/>
</dbReference>
<dbReference type="GO" id="GO:0005634">
    <property type="term" value="C:nucleus"/>
    <property type="evidence" value="ECO:0007669"/>
    <property type="project" value="UniProtKB-SubCell"/>
</dbReference>
<keyword evidence="10" id="KW-0804">Transcription</keyword>
<evidence type="ECO:0000259" key="15">
    <source>
        <dbReference type="PROSITE" id="PS50114"/>
    </source>
</evidence>
<comment type="subcellular location">
    <subcellularLocation>
        <location evidence="2 13">Nucleus</location>
    </subcellularLocation>
</comment>
<feature type="domain" description="Tify" evidence="17">
    <location>
        <begin position="102"/>
        <end position="137"/>
    </location>
</feature>
<feature type="region of interest" description="Disordered" evidence="14">
    <location>
        <begin position="1"/>
        <end position="21"/>
    </location>
</feature>
<evidence type="ECO:0000313" key="18">
    <source>
        <dbReference type="EMBL" id="WOL17384.1"/>
    </source>
</evidence>
<dbReference type="CDD" id="cd00202">
    <property type="entry name" value="ZnF_GATA"/>
    <property type="match status" value="1"/>
</dbReference>